<sequence>MSTQPAPSSKPEAGIIIPTRKSRWVGDGTYQVHRDGRVRRTSNRRPVTNPAIMAALAPQCHVWLTLSCCGATVRVDHQRAAQAHWSACIAGMAADCGKTRRTTRIDRDPDAGPYARSVDERRPRRWLPQDAMPWVRITLAPNPKGLDFISRPWFAAVQLLCATTDLKGSECIAKNQATPVIRTSRPRNGAQPARESVPASTVNGTARRERCSTPTTAWVMLPDQPTKRECRIIRDEHGHNNIDAVLEVDRADDHDDLLTLDDGSDWGPTCTDERCTMWRLQHRYPCEI</sequence>
<organism evidence="2 3">
    <name type="scientific">Mycolicibacterium mageritense</name>
    <name type="common">Mycobacterium mageritense</name>
    <dbReference type="NCBI Taxonomy" id="53462"/>
    <lineage>
        <taxon>Bacteria</taxon>
        <taxon>Bacillati</taxon>
        <taxon>Actinomycetota</taxon>
        <taxon>Actinomycetes</taxon>
        <taxon>Mycobacteriales</taxon>
        <taxon>Mycobacteriaceae</taxon>
        <taxon>Mycolicibacterium</taxon>
    </lineage>
</organism>
<accession>A0AAI8U1T9</accession>
<reference evidence="2" key="1">
    <citation type="submission" date="2023-03" db="EMBL/GenBank/DDBJ databases">
        <title>Draft genome sequence of a Mycolicibacterium mageritense strain H4_3_1 isolated from a hybrid biological-inorganic system reactor.</title>
        <authorList>
            <person name="Feng X."/>
            <person name="Kazama D."/>
            <person name="Sato K."/>
            <person name="Kobayashi H."/>
        </authorList>
    </citation>
    <scope>NUCLEOTIDE SEQUENCE</scope>
    <source>
        <strain evidence="2">H4_3_1</strain>
    </source>
</reference>
<feature type="region of interest" description="Disordered" evidence="1">
    <location>
        <begin position="183"/>
        <end position="209"/>
    </location>
</feature>
<proteinExistence type="predicted"/>
<protein>
    <submittedName>
        <fullName evidence="2">Uncharacterized protein</fullName>
    </submittedName>
</protein>
<dbReference type="AlphaFoldDB" id="A0AAI8U1T9"/>
<dbReference type="Proteomes" id="UP001241092">
    <property type="component" value="Chromosome"/>
</dbReference>
<evidence type="ECO:0000313" key="3">
    <source>
        <dbReference type="Proteomes" id="UP001241092"/>
    </source>
</evidence>
<gene>
    <name evidence="2" type="ORF">hbim_06972</name>
</gene>
<evidence type="ECO:0000256" key="1">
    <source>
        <dbReference type="SAM" id="MobiDB-lite"/>
    </source>
</evidence>
<name>A0AAI8U1T9_MYCME</name>
<evidence type="ECO:0000313" key="2">
    <source>
        <dbReference type="EMBL" id="BDY33000.1"/>
    </source>
</evidence>
<dbReference type="EMBL" id="AP027452">
    <property type="protein sequence ID" value="BDY33000.1"/>
    <property type="molecule type" value="Genomic_DNA"/>
</dbReference>